<dbReference type="GO" id="GO:0042383">
    <property type="term" value="C:sarcolemma"/>
    <property type="evidence" value="ECO:0007669"/>
    <property type="project" value="TreeGrafter"/>
</dbReference>
<dbReference type="InterPro" id="IPR003644">
    <property type="entry name" value="Calx_beta"/>
</dbReference>
<dbReference type="PANTHER" id="PTHR11878">
    <property type="entry name" value="SODIUM/CALCIUM EXCHANGER"/>
    <property type="match status" value="1"/>
</dbReference>
<feature type="transmembrane region" description="Helical" evidence="20">
    <location>
        <begin position="2440"/>
        <end position="2460"/>
    </location>
</feature>
<keyword evidence="17" id="KW-0325">Glycoprotein</keyword>
<comment type="similarity">
    <text evidence="2">Belongs to the Ca(2+):cation antiporter (CaCA) (TC 2.A.19) family. SLC8 subfamily.</text>
</comment>
<dbReference type="InterPro" id="IPR038081">
    <property type="entry name" value="CalX-like_sf"/>
</dbReference>
<feature type="transmembrane region" description="Helical" evidence="20">
    <location>
        <begin position="1457"/>
        <end position="1482"/>
    </location>
</feature>
<dbReference type="GO" id="GO:0007154">
    <property type="term" value="P:cell communication"/>
    <property type="evidence" value="ECO:0007669"/>
    <property type="project" value="InterPro"/>
</dbReference>
<feature type="transmembrane region" description="Helical" evidence="20">
    <location>
        <begin position="2480"/>
        <end position="2499"/>
    </location>
</feature>
<dbReference type="InterPro" id="IPR004836">
    <property type="entry name" value="Na_Ca_Ex"/>
</dbReference>
<feature type="transmembrane region" description="Helical" evidence="20">
    <location>
        <begin position="988"/>
        <end position="1011"/>
    </location>
</feature>
<evidence type="ECO:0000256" key="1">
    <source>
        <dbReference type="ARBA" id="ARBA00004651"/>
    </source>
</evidence>
<feature type="transmembrane region" description="Helical" evidence="20">
    <location>
        <begin position="955"/>
        <end position="976"/>
    </location>
</feature>
<feature type="transmembrane region" description="Helical" evidence="20">
    <location>
        <begin position="629"/>
        <end position="653"/>
    </location>
</feature>
<proteinExistence type="inferred from homology"/>
<accession>A0A8B6D566</accession>
<feature type="transmembrane region" description="Helical" evidence="20">
    <location>
        <begin position="1818"/>
        <end position="1841"/>
    </location>
</feature>
<feature type="transmembrane region" description="Helical" evidence="20">
    <location>
        <begin position="1432"/>
        <end position="1451"/>
    </location>
</feature>
<dbReference type="GO" id="GO:0098794">
    <property type="term" value="C:postsynapse"/>
    <property type="evidence" value="ECO:0007669"/>
    <property type="project" value="TreeGrafter"/>
</dbReference>
<keyword evidence="6" id="KW-0109">Calcium transport</keyword>
<feature type="transmembrane region" description="Helical" evidence="20">
    <location>
        <begin position="160"/>
        <end position="183"/>
    </location>
</feature>
<protein>
    <submittedName>
        <fullName evidence="22">Solute carrier family 8 (Sodium/calcium exchanger)</fullName>
    </submittedName>
</protein>
<feature type="transmembrane region" description="Helical" evidence="20">
    <location>
        <begin position="604"/>
        <end position="623"/>
    </location>
</feature>
<keyword evidence="14" id="KW-0915">Sodium</keyword>
<evidence type="ECO:0000313" key="22">
    <source>
        <dbReference type="EMBL" id="VDI13516.1"/>
    </source>
</evidence>
<evidence type="ECO:0000256" key="18">
    <source>
        <dbReference type="ARBA" id="ARBA00023201"/>
    </source>
</evidence>
<feature type="transmembrane region" description="Helical" evidence="20">
    <location>
        <begin position="779"/>
        <end position="797"/>
    </location>
</feature>
<dbReference type="SMART" id="SM00237">
    <property type="entry name" value="Calx_beta"/>
    <property type="match status" value="6"/>
</dbReference>
<evidence type="ECO:0000259" key="21">
    <source>
        <dbReference type="SMART" id="SM00237"/>
    </source>
</evidence>
<keyword evidence="7 20" id="KW-0812">Transmembrane</keyword>
<feature type="transmembrane region" description="Helical" evidence="20">
    <location>
        <begin position="2320"/>
        <end position="2348"/>
    </location>
</feature>
<comment type="catalytic activity">
    <reaction evidence="19">
        <text>Ca(2+)(in) + 3 Na(+)(out) = Ca(2+)(out) + 3 Na(+)(in)</text>
        <dbReference type="Rhea" id="RHEA:69955"/>
        <dbReference type="ChEBI" id="CHEBI:29101"/>
        <dbReference type="ChEBI" id="CHEBI:29108"/>
    </reaction>
</comment>
<feature type="transmembrane region" description="Helical" evidence="20">
    <location>
        <begin position="1691"/>
        <end position="1709"/>
    </location>
</feature>
<evidence type="ECO:0000313" key="23">
    <source>
        <dbReference type="Proteomes" id="UP000596742"/>
    </source>
</evidence>
<evidence type="ECO:0000256" key="17">
    <source>
        <dbReference type="ARBA" id="ARBA00023180"/>
    </source>
</evidence>
<keyword evidence="12" id="KW-0112">Calmodulin-binding</keyword>
<sequence length="2508" mass="277054">MANCTTCTQYLCSDKGLLMPFVNEYTWPKEARATIYFLGLLWSFMGVSIIADIFMQGIEAITSKSYQVKVPDPESETGYTVVDIKVWNGTVANLALMALGCSASEIILSIIEVVFNDFKAGALGPGTIVGSAAINLMLISGICILSISSGETKKIKKVKVFLMTAAFSLFAYVWLLIILVATTPDYIDVWEAVVTFLFFPLMVLVAYMVDKDFFWKGSVQDSGFEMGEEQNLLEKQKADRQIIQEVLRRLHNKNDVKDTDIALLTAKLMEENKEHSRGWYRINAIRSLTGGAKLTPQMNDRTKELLRTLVACDEMGSKVSLTELSQGGEKSIIEFTAPSTSILECDKRVKIGIARHGNINRRVRYRVETFDGTAVATEDYIEFKQSLVFEPGETMNYIEIDIVDDDIWEEDEVFFAKISIDPSEPGVVGRRAITQIIVLNDDIRDTIRFPKPAFVFKESVGTALVPVEREGGCKGKVIVKYETKDLVAVKGRDYSIDPKQEIVFEKGEVSKMIEICIHDDMEFEKDENFEVRLTGVEGNCEMDKRKTRCVVTIVNDDEFKGFAARVTDLTNANLDSLKMSYTSWGKQFQDAMNVNGGDVENATFIDYILHFFTFGWKVIFSLVPPASILGGWLCFICALIAIVVITVIIGDLANIFGCLIGLKPEVTAITFVALGTNLPDIFASRAAATLERSADNAVGKVIGSIAVNVFMGLGVSWTIAAIYWAAQGKNFEVQSGSLVFSVIIYLICAVITLGLLIVRRLTGIFGNAELGGPTGPKMACGLFLICLWFLYVLLSSLQKEKTFYESNSSVTLVVRVCATINVFEKVTSMANCTACTEYLCSDKGLLMPFVNEYTWPKEARATIYFLGLLWSFMGVSIIADIFMQGIEAITGKTQAVKVPDPESETGYTVVDIKVWNGTVANLSLMALGSSAPEILLSIIEVVFNDFKAGALGPGTIVGSAAFNLMCITGVCILSISAGETKRIKKFKVFLVTGVFSLVAYLWLLIILVAITPDYIDVWEAVVTFLFFPLMVLVAYMVDKEFFGKGSVQDSGLEMGEEQNLLEKQKADRQIIQEVLRRLHNKNDVKDKDIALLTAKLMEENKEHSRGWYRINAIRSLTGGAKLTPQMNDRTEELLRTLVACDEMGSQVSLTELSQGGEKAIIEFTAPSTSILECDKRVKIGIARHGNIKRRVRYRVETFDGTAVATEDYIEFKQSLVFEPGETMNYIEIDIVDDDIWEEDEVFFAKISIDPSEPGVVGRRAITQIIVLNDDIRDTIRFPKPAFVFKESVGTALVPVEREGGCKGKVTVKYETKDLVAVKGRDYSIDPKQEIVFEKGEVSKMIEICIHDDMEFEKDENFEVRLTGVEGNCEMDKRKTRCVVTIVNDDEFKGFVARVTDLTNANLDSLRMSYTSWGKQFQDAMNVNGGDVENATFIDYILHFFTFGWKVIFSLVPPASILGGWLCFICALIAIGILTAIIGDLANIFGCLIGLKPEVTAITFVALGTSLPDLFASRAAATLERSADNAVGNVTGSNAVNVFMGLGVSWTIAAIYWAAQGKNFEVQAGSLVFSVIIYSICAVITLGLLIVRRFTGIFGNAELGGPTGPKMACGLFLICLWFFYVLLSSLQKIKMNYLKMGSKWYSGKLTFDEKKFQAKNYVTVVRAKATKLYRCDCSGLVLPIFNESTWHVGLRATLYLIAMIWCFLGIAIVADTFMCAIEKITSKTKVVKIADSDVKEGIRDVEVKVWNDTVANLSLLAFGTSAPEILLNVIEICGNSFKPGKLGPGTIVGSAAFNLLVITAICIVSIPKDEIRRINVIPVYVVTSVFNLFAYVWLALVLMVITPNVVDLWESIVTFLLFPALIIVSYAVDKGCCCTKNNKTSSEVEIGIVIKEINRSTTIGIVENYRQSLDFETFVGPKAVEDIDHCPDASEEEERAEIIHLAKELGRNREISEEKAAKLAAAKIAQGEHHSSMWYKVNARRGFSGGHKLIPKINSTLKELYENVKMRQSQMLSDIASTASINFIDLSDGGTTAVVEFTASSCAVLENEGKVRIGVRRMGRMDIPVTVLVETIDGTADAGSDYKPLKEYVEFAPNESLREVYVEIVDDDIWEPDEFFFIKLYLPEEKKQSNVVIGKVSINQITIINDDEPGKFEFSKPSYIVRESNSTAQVIIKRINGADGSVSIKWKTTDMSAKHNVDFIGGQGDLTFNHGETSKTLSFAIMDSMLPERDHSFQVEIFGPDGGAQVGKIGKTIVTLVTDAEFDGLVSRIANQTKQNLDGIRLDTSSWKQQFHEAMNVNGGDIDEASAFDYIMHFLSFFWKAFFACIPPTSIGGGWVTFVVSLLVIGLLTAVVNDLATIFGCLIGLKDTVTAITFVALGTSMPDTFASKLAAINEKYADCSIGNVNGSNAVNVFLGLGLPWLLAACYWEAKDMQFDYPAGSLGFSVVIYLTCACVAIFVLLVRRKMSMFGKAELGGPVKAKWATGFIVFILWLLYIVVSSLEAYDLIEGF</sequence>
<feature type="domain" description="Calx-beta" evidence="21">
    <location>
        <begin position="2138"/>
        <end position="2237"/>
    </location>
</feature>
<feature type="transmembrane region" description="Helical" evidence="20">
    <location>
        <begin position="861"/>
        <end position="882"/>
    </location>
</feature>
<dbReference type="Pfam" id="PF03160">
    <property type="entry name" value="Calx-beta"/>
    <property type="match status" value="3"/>
</dbReference>
<dbReference type="GO" id="GO:0046872">
    <property type="term" value="F:metal ion binding"/>
    <property type="evidence" value="ECO:0007669"/>
    <property type="project" value="UniProtKB-KW"/>
</dbReference>
<keyword evidence="23" id="KW-1185">Reference proteome</keyword>
<evidence type="ECO:0000256" key="13">
    <source>
        <dbReference type="ARBA" id="ARBA00022989"/>
    </source>
</evidence>
<evidence type="ECO:0000256" key="7">
    <source>
        <dbReference type="ARBA" id="ARBA00022692"/>
    </source>
</evidence>
<dbReference type="EMBL" id="UYJE01002781">
    <property type="protein sequence ID" value="VDI13516.1"/>
    <property type="molecule type" value="Genomic_DNA"/>
</dbReference>
<keyword evidence="18" id="KW-0739">Sodium transport</keyword>
<feature type="transmembrane region" description="Helical" evidence="20">
    <location>
        <begin position="1017"/>
        <end position="1037"/>
    </location>
</feature>
<reference evidence="22" key="1">
    <citation type="submission" date="2018-11" db="EMBL/GenBank/DDBJ databases">
        <authorList>
            <person name="Alioto T."/>
            <person name="Alioto T."/>
        </authorList>
    </citation>
    <scope>NUCLEOTIDE SEQUENCE</scope>
</reference>
<evidence type="ECO:0000256" key="4">
    <source>
        <dbReference type="ARBA" id="ARBA00022449"/>
    </source>
</evidence>
<feature type="transmembrane region" description="Helical" evidence="20">
    <location>
        <begin position="189"/>
        <end position="209"/>
    </location>
</feature>
<keyword evidence="3" id="KW-0813">Transport</keyword>
<dbReference type="OrthoDB" id="418484at2759"/>
<keyword evidence="15" id="KW-0406">Ion transport</keyword>
<feature type="transmembrane region" description="Helical" evidence="20">
    <location>
        <begin position="127"/>
        <end position="148"/>
    </location>
</feature>
<feature type="domain" description="Calx-beta" evidence="21">
    <location>
        <begin position="434"/>
        <end position="534"/>
    </location>
</feature>
<feature type="transmembrane region" description="Helical" evidence="20">
    <location>
        <begin position="1847"/>
        <end position="1867"/>
    </location>
</feature>
<evidence type="ECO:0000256" key="15">
    <source>
        <dbReference type="ARBA" id="ARBA00023065"/>
    </source>
</evidence>
<evidence type="ECO:0000256" key="3">
    <source>
        <dbReference type="ARBA" id="ARBA00022448"/>
    </source>
</evidence>
<feature type="domain" description="Calx-beta" evidence="21">
    <location>
        <begin position="1147"/>
        <end position="1247"/>
    </location>
</feature>
<feature type="transmembrane region" description="Helical" evidence="20">
    <location>
        <begin position="1566"/>
        <end position="1586"/>
    </location>
</feature>
<feature type="transmembrane region" description="Helical" evidence="20">
    <location>
        <begin position="1606"/>
        <end position="1625"/>
    </location>
</feature>
<feature type="transmembrane region" description="Helical" evidence="20">
    <location>
        <begin position="701"/>
        <end position="726"/>
    </location>
</feature>
<feature type="transmembrane region" description="Helical" evidence="20">
    <location>
        <begin position="738"/>
        <end position="758"/>
    </location>
</feature>
<feature type="domain" description="Calx-beta" evidence="21">
    <location>
        <begin position="2020"/>
        <end position="2120"/>
    </location>
</feature>
<comment type="caution">
    <text evidence="22">The sequence shown here is derived from an EMBL/GenBank/DDBJ whole genome shotgun (WGS) entry which is preliminary data.</text>
</comment>
<gene>
    <name evidence="22" type="ORF">MGAL_10B078972</name>
</gene>
<dbReference type="InterPro" id="IPR004837">
    <property type="entry name" value="NaCa_Exmemb"/>
</dbReference>
<evidence type="ECO:0000256" key="6">
    <source>
        <dbReference type="ARBA" id="ARBA00022568"/>
    </source>
</evidence>
<comment type="subcellular location">
    <subcellularLocation>
        <location evidence="1">Cell membrane</location>
        <topology evidence="1">Multi-pass membrane protein</topology>
    </subcellularLocation>
</comment>
<evidence type="ECO:0000256" key="5">
    <source>
        <dbReference type="ARBA" id="ARBA00022475"/>
    </source>
</evidence>
<keyword evidence="16 20" id="KW-0472">Membrane</keyword>
<keyword evidence="11" id="KW-0106">Calcium</keyword>
<evidence type="ECO:0000256" key="12">
    <source>
        <dbReference type="ARBA" id="ARBA00022860"/>
    </source>
</evidence>
<name>A0A8B6D566_MYTGA</name>
<dbReference type="GO" id="GO:0030424">
    <property type="term" value="C:axon"/>
    <property type="evidence" value="ECO:0007669"/>
    <property type="project" value="TreeGrafter"/>
</dbReference>
<evidence type="ECO:0000256" key="2">
    <source>
        <dbReference type="ARBA" id="ARBA00007489"/>
    </source>
</evidence>
<dbReference type="GO" id="GO:0005516">
    <property type="term" value="F:calmodulin binding"/>
    <property type="evidence" value="ECO:0007669"/>
    <property type="project" value="UniProtKB-KW"/>
</dbReference>
<organism evidence="22 23">
    <name type="scientific">Mytilus galloprovincialis</name>
    <name type="common">Mediterranean mussel</name>
    <dbReference type="NCBI Taxonomy" id="29158"/>
    <lineage>
        <taxon>Eukaryota</taxon>
        <taxon>Metazoa</taxon>
        <taxon>Spiralia</taxon>
        <taxon>Lophotrochozoa</taxon>
        <taxon>Mollusca</taxon>
        <taxon>Bivalvia</taxon>
        <taxon>Autobranchia</taxon>
        <taxon>Pteriomorphia</taxon>
        <taxon>Mytilida</taxon>
        <taxon>Mytiloidea</taxon>
        <taxon>Mytilidae</taxon>
        <taxon>Mytilinae</taxon>
        <taxon>Mytilus</taxon>
    </lineage>
</organism>
<feature type="transmembrane region" description="Helical" evidence="20">
    <location>
        <begin position="1535"/>
        <end position="1554"/>
    </location>
</feature>
<keyword evidence="4" id="KW-0050">Antiport</keyword>
<keyword evidence="10" id="KW-0677">Repeat</keyword>
<keyword evidence="8" id="KW-0479">Metal-binding</keyword>
<feature type="domain" description="Calx-beta" evidence="21">
    <location>
        <begin position="319"/>
        <end position="419"/>
    </location>
</feature>
<evidence type="ECO:0000256" key="16">
    <source>
        <dbReference type="ARBA" id="ARBA00023136"/>
    </source>
</evidence>
<evidence type="ECO:0000256" key="9">
    <source>
        <dbReference type="ARBA" id="ARBA00022729"/>
    </source>
</evidence>
<evidence type="ECO:0000256" key="10">
    <source>
        <dbReference type="ARBA" id="ARBA00022737"/>
    </source>
</evidence>
<dbReference type="PANTHER" id="PTHR11878:SF76">
    <property type="entry name" value="CALX-BETA DOMAIN-CONTAINING PROTEIN"/>
    <property type="match status" value="1"/>
</dbReference>
<evidence type="ECO:0000256" key="20">
    <source>
        <dbReference type="SAM" id="Phobius"/>
    </source>
</evidence>
<keyword evidence="13 20" id="KW-1133">Transmembrane helix</keyword>
<dbReference type="Proteomes" id="UP000596742">
    <property type="component" value="Unassembled WGS sequence"/>
</dbReference>
<dbReference type="Pfam" id="PF01699">
    <property type="entry name" value="Na_Ca_ex"/>
    <property type="match status" value="6"/>
</dbReference>
<keyword evidence="9" id="KW-0732">Signal</keyword>
<dbReference type="Gene3D" id="2.60.40.2030">
    <property type="match status" value="6"/>
</dbReference>
<evidence type="ECO:0000256" key="19">
    <source>
        <dbReference type="ARBA" id="ARBA00033667"/>
    </source>
</evidence>
<feature type="transmembrane region" description="Helical" evidence="20">
    <location>
        <begin position="35"/>
        <end position="55"/>
    </location>
</feature>
<feature type="domain" description="Calx-beta" evidence="21">
    <location>
        <begin position="1262"/>
        <end position="1362"/>
    </location>
</feature>
<evidence type="ECO:0000256" key="11">
    <source>
        <dbReference type="ARBA" id="ARBA00022837"/>
    </source>
</evidence>
<evidence type="ECO:0000256" key="8">
    <source>
        <dbReference type="ARBA" id="ARBA00022723"/>
    </source>
</evidence>
<dbReference type="PRINTS" id="PR01259">
    <property type="entry name" value="NACAEXCHNGR"/>
</dbReference>
<dbReference type="SUPFAM" id="SSF141072">
    <property type="entry name" value="CalX-like"/>
    <property type="match status" value="6"/>
</dbReference>
<dbReference type="GO" id="GO:0005432">
    <property type="term" value="F:calcium:sodium antiporter activity"/>
    <property type="evidence" value="ECO:0007669"/>
    <property type="project" value="InterPro"/>
</dbReference>
<feature type="transmembrane region" description="Helical" evidence="20">
    <location>
        <begin position="1786"/>
        <end position="1806"/>
    </location>
</feature>
<dbReference type="InterPro" id="IPR051171">
    <property type="entry name" value="CaCA"/>
</dbReference>
<evidence type="ECO:0000256" key="14">
    <source>
        <dbReference type="ARBA" id="ARBA00023053"/>
    </source>
</evidence>
<dbReference type="Gene3D" id="1.20.1420.30">
    <property type="entry name" value="NCX, central ion-binding region"/>
    <property type="match status" value="6"/>
</dbReference>
<dbReference type="InterPro" id="IPR044880">
    <property type="entry name" value="NCX_ion-bd_dom_sf"/>
</dbReference>
<feature type="transmembrane region" description="Helical" evidence="20">
    <location>
        <begin position="2409"/>
        <end position="2428"/>
    </location>
</feature>
<keyword evidence="5" id="KW-1003">Cell membrane</keyword>
<dbReference type="GO" id="GO:0098703">
    <property type="term" value="P:calcium ion import across plasma membrane"/>
    <property type="evidence" value="ECO:0007669"/>
    <property type="project" value="TreeGrafter"/>
</dbReference>